<dbReference type="Proteomes" id="UP000663882">
    <property type="component" value="Unassembled WGS sequence"/>
</dbReference>
<proteinExistence type="predicted"/>
<evidence type="ECO:0000313" key="8">
    <source>
        <dbReference type="EMBL" id="CAF1460019.1"/>
    </source>
</evidence>
<dbReference type="AlphaFoldDB" id="A0A819XZS8"/>
<protein>
    <recommendedName>
        <fullName evidence="7">HAT C-terminal dimerisation domain-containing protein</fullName>
    </recommendedName>
</protein>
<dbReference type="Pfam" id="PF05699">
    <property type="entry name" value="Dimer_Tnp_hAT"/>
    <property type="match status" value="1"/>
</dbReference>
<sequence length="151" mass="17186">MGPLRFLAEPNRPTVTETESKLFNAEDDDEDDRGQQVALRSSSHTLEIELYIGYRSDRSTNSPESNEEEYNPLSFWQKMHQSYRVLSKVAAHVLCIPASSAAVEREFSLAGNIIPKKHSKLSSDLVNDMVFNHSSKMYQQTLHQSDKVKLN</sequence>
<keyword evidence="3" id="KW-0863">Zinc-finger</keyword>
<dbReference type="GO" id="GO:0005634">
    <property type="term" value="C:nucleus"/>
    <property type="evidence" value="ECO:0007669"/>
    <property type="project" value="UniProtKB-SubCell"/>
</dbReference>
<dbReference type="Proteomes" id="UP000663889">
    <property type="component" value="Unassembled WGS sequence"/>
</dbReference>
<dbReference type="PANTHER" id="PTHR46481">
    <property type="entry name" value="ZINC FINGER BED DOMAIN-CONTAINING PROTEIN 4"/>
    <property type="match status" value="1"/>
</dbReference>
<dbReference type="EMBL" id="CAJNOU010006991">
    <property type="protein sequence ID" value="CAF1516667.1"/>
    <property type="molecule type" value="Genomic_DNA"/>
</dbReference>
<evidence type="ECO:0000256" key="6">
    <source>
        <dbReference type="SAM" id="MobiDB-lite"/>
    </source>
</evidence>
<comment type="caution">
    <text evidence="10">The sequence shown here is derived from an EMBL/GenBank/DDBJ whole genome shotgun (WGS) entry which is preliminary data.</text>
</comment>
<dbReference type="GO" id="GO:0008270">
    <property type="term" value="F:zinc ion binding"/>
    <property type="evidence" value="ECO:0007669"/>
    <property type="project" value="UniProtKB-KW"/>
</dbReference>
<organism evidence="10 11">
    <name type="scientific">Rotaria sordida</name>
    <dbReference type="NCBI Taxonomy" id="392033"/>
    <lineage>
        <taxon>Eukaryota</taxon>
        <taxon>Metazoa</taxon>
        <taxon>Spiralia</taxon>
        <taxon>Gnathifera</taxon>
        <taxon>Rotifera</taxon>
        <taxon>Eurotatoria</taxon>
        <taxon>Bdelloidea</taxon>
        <taxon>Philodinida</taxon>
        <taxon>Philodinidae</taxon>
        <taxon>Rotaria</taxon>
    </lineage>
</organism>
<dbReference type="Proteomes" id="UP000663874">
    <property type="component" value="Unassembled WGS sequence"/>
</dbReference>
<dbReference type="GO" id="GO:0046983">
    <property type="term" value="F:protein dimerization activity"/>
    <property type="evidence" value="ECO:0007669"/>
    <property type="project" value="InterPro"/>
</dbReference>
<feature type="region of interest" description="Disordered" evidence="6">
    <location>
        <begin position="1"/>
        <end position="39"/>
    </location>
</feature>
<evidence type="ECO:0000256" key="5">
    <source>
        <dbReference type="ARBA" id="ARBA00023242"/>
    </source>
</evidence>
<evidence type="ECO:0000313" key="11">
    <source>
        <dbReference type="Proteomes" id="UP000663874"/>
    </source>
</evidence>
<feature type="domain" description="HAT C-terminal dimerisation" evidence="7">
    <location>
        <begin position="66"/>
        <end position="132"/>
    </location>
</feature>
<dbReference type="OrthoDB" id="5103at2759"/>
<keyword evidence="4" id="KW-0862">Zinc</keyword>
<gene>
    <name evidence="10" type="ORF">FNK824_LOCUS33367</name>
    <name evidence="8" type="ORF">RFH988_LOCUS37112</name>
    <name evidence="9" type="ORF">SEV965_LOCUS36814</name>
</gene>
<evidence type="ECO:0000256" key="4">
    <source>
        <dbReference type="ARBA" id="ARBA00022833"/>
    </source>
</evidence>
<name>A0A819XZS8_9BILA</name>
<accession>A0A819XZS8</accession>
<evidence type="ECO:0000259" key="7">
    <source>
        <dbReference type="Pfam" id="PF05699"/>
    </source>
</evidence>
<evidence type="ECO:0000313" key="9">
    <source>
        <dbReference type="EMBL" id="CAF1516667.1"/>
    </source>
</evidence>
<comment type="subcellular location">
    <subcellularLocation>
        <location evidence="1">Nucleus</location>
    </subcellularLocation>
</comment>
<dbReference type="InterPro" id="IPR008906">
    <property type="entry name" value="HATC_C_dom"/>
</dbReference>
<evidence type="ECO:0000256" key="1">
    <source>
        <dbReference type="ARBA" id="ARBA00004123"/>
    </source>
</evidence>
<reference evidence="10" key="1">
    <citation type="submission" date="2021-02" db="EMBL/GenBank/DDBJ databases">
        <authorList>
            <person name="Nowell W R."/>
        </authorList>
    </citation>
    <scope>NUCLEOTIDE SEQUENCE</scope>
</reference>
<evidence type="ECO:0000256" key="2">
    <source>
        <dbReference type="ARBA" id="ARBA00022723"/>
    </source>
</evidence>
<evidence type="ECO:0000256" key="3">
    <source>
        <dbReference type="ARBA" id="ARBA00022771"/>
    </source>
</evidence>
<keyword evidence="2" id="KW-0479">Metal-binding</keyword>
<dbReference type="EMBL" id="CAJOBE010012152">
    <property type="protein sequence ID" value="CAF4144551.1"/>
    <property type="molecule type" value="Genomic_DNA"/>
</dbReference>
<dbReference type="EMBL" id="CAJNOO010006998">
    <property type="protein sequence ID" value="CAF1460019.1"/>
    <property type="molecule type" value="Genomic_DNA"/>
</dbReference>
<dbReference type="InterPro" id="IPR052035">
    <property type="entry name" value="ZnF_BED_domain_contain"/>
</dbReference>
<dbReference type="PANTHER" id="PTHR46481:SF10">
    <property type="entry name" value="ZINC FINGER BED DOMAIN-CONTAINING PROTEIN 39"/>
    <property type="match status" value="1"/>
</dbReference>
<dbReference type="SUPFAM" id="SSF53098">
    <property type="entry name" value="Ribonuclease H-like"/>
    <property type="match status" value="1"/>
</dbReference>
<keyword evidence="5" id="KW-0539">Nucleus</keyword>
<evidence type="ECO:0000313" key="10">
    <source>
        <dbReference type="EMBL" id="CAF4144551.1"/>
    </source>
</evidence>
<dbReference type="InterPro" id="IPR012337">
    <property type="entry name" value="RNaseH-like_sf"/>
</dbReference>